<reference evidence="3 4" key="1">
    <citation type="submission" date="2024-04" db="EMBL/GenBank/DDBJ databases">
        <title>Flavobacterium sp. DGU11 16S ribosomal RNA gene Genome sequencing and assembly.</title>
        <authorList>
            <person name="Park S."/>
        </authorList>
    </citation>
    <scope>NUCLEOTIDE SEQUENCE [LARGE SCALE GENOMIC DNA]</scope>
    <source>
        <strain evidence="3 4">DGU11</strain>
    </source>
</reference>
<organism evidence="3 4">
    <name type="scientific">Flavobacterium arundinis</name>
    <dbReference type="NCBI Taxonomy" id="3139143"/>
    <lineage>
        <taxon>Bacteria</taxon>
        <taxon>Pseudomonadati</taxon>
        <taxon>Bacteroidota</taxon>
        <taxon>Flavobacteriia</taxon>
        <taxon>Flavobacteriales</taxon>
        <taxon>Flavobacteriaceae</taxon>
        <taxon>Flavobacterium</taxon>
    </lineage>
</organism>
<dbReference type="RefSeq" id="WP_341696093.1">
    <property type="nucleotide sequence ID" value="NZ_JBBYHR010000003.1"/>
</dbReference>
<dbReference type="PROSITE" id="PS51257">
    <property type="entry name" value="PROKAR_LIPOPROTEIN"/>
    <property type="match status" value="1"/>
</dbReference>
<protein>
    <submittedName>
        <fullName evidence="3">Protease complex subunit PrcB family protein</fullName>
    </submittedName>
</protein>
<proteinExistence type="predicted"/>
<evidence type="ECO:0000256" key="1">
    <source>
        <dbReference type="SAM" id="SignalP"/>
    </source>
</evidence>
<evidence type="ECO:0000313" key="3">
    <source>
        <dbReference type="EMBL" id="MEL1243773.1"/>
    </source>
</evidence>
<keyword evidence="4" id="KW-1185">Reference proteome</keyword>
<feature type="domain" description="PrcB C-terminal" evidence="2">
    <location>
        <begin position="92"/>
        <end position="147"/>
    </location>
</feature>
<dbReference type="GO" id="GO:0008233">
    <property type="term" value="F:peptidase activity"/>
    <property type="evidence" value="ECO:0007669"/>
    <property type="project" value="UniProtKB-KW"/>
</dbReference>
<keyword evidence="3" id="KW-0378">Hydrolase</keyword>
<comment type="caution">
    <text evidence="3">The sequence shown here is derived from an EMBL/GenBank/DDBJ whole genome shotgun (WGS) entry which is preliminary data.</text>
</comment>
<dbReference type="GO" id="GO:0006508">
    <property type="term" value="P:proteolysis"/>
    <property type="evidence" value="ECO:0007669"/>
    <property type="project" value="UniProtKB-KW"/>
</dbReference>
<dbReference type="Proteomes" id="UP001464555">
    <property type="component" value="Unassembled WGS sequence"/>
</dbReference>
<feature type="chain" id="PRO_5045925738" evidence="1">
    <location>
        <begin position="20"/>
        <end position="156"/>
    </location>
</feature>
<dbReference type="Pfam" id="PF14343">
    <property type="entry name" value="PrcB_C"/>
    <property type="match status" value="1"/>
</dbReference>
<name>A0ABU9HVM1_9FLAO</name>
<sequence>MKKIMLTAMLAAFIVSCQSDEGQPLTSGNDPIAVGFTLIGDGELMGDENITGSNLVIDNEADWNALKTQMDLFNPYSQYFTETDIDFSAYKVIAVIDELRTSGGYDITIASITDNDGQLVVDVENSNPTEANVTTVMTQPFHIIKIPNTDLPVVFE</sequence>
<gene>
    <name evidence="3" type="ORF">AAEO56_05825</name>
</gene>
<dbReference type="InterPro" id="IPR025748">
    <property type="entry name" value="PrcB_C_dom"/>
</dbReference>
<feature type="signal peptide" evidence="1">
    <location>
        <begin position="1"/>
        <end position="19"/>
    </location>
</feature>
<accession>A0ABU9HVM1</accession>
<dbReference type="EMBL" id="JBBYHR010000003">
    <property type="protein sequence ID" value="MEL1243773.1"/>
    <property type="molecule type" value="Genomic_DNA"/>
</dbReference>
<evidence type="ECO:0000313" key="4">
    <source>
        <dbReference type="Proteomes" id="UP001464555"/>
    </source>
</evidence>
<evidence type="ECO:0000259" key="2">
    <source>
        <dbReference type="Pfam" id="PF14343"/>
    </source>
</evidence>
<keyword evidence="3" id="KW-0645">Protease</keyword>
<keyword evidence="1" id="KW-0732">Signal</keyword>